<dbReference type="InterPro" id="IPR016181">
    <property type="entry name" value="Acyl_CoA_acyltransferase"/>
</dbReference>
<evidence type="ECO:0000256" key="3">
    <source>
        <dbReference type="ARBA" id="ARBA00022679"/>
    </source>
</evidence>
<comment type="subunit">
    <text evidence="6">Homodimer.</text>
</comment>
<comment type="catalytic activity">
    <reaction evidence="5 6">
        <text>D-glucosamine 6-phosphate + acetyl-CoA = N-acetyl-D-glucosamine 6-phosphate + CoA + H(+)</text>
        <dbReference type="Rhea" id="RHEA:10292"/>
        <dbReference type="ChEBI" id="CHEBI:15378"/>
        <dbReference type="ChEBI" id="CHEBI:57287"/>
        <dbReference type="ChEBI" id="CHEBI:57288"/>
        <dbReference type="ChEBI" id="CHEBI:57513"/>
        <dbReference type="ChEBI" id="CHEBI:58725"/>
        <dbReference type="EC" id="2.3.1.4"/>
    </reaction>
</comment>
<dbReference type="PROSITE" id="PS51186">
    <property type="entry name" value="GNAT"/>
    <property type="match status" value="1"/>
</dbReference>
<dbReference type="InterPro" id="IPR039143">
    <property type="entry name" value="GNPNAT1-like"/>
</dbReference>
<dbReference type="EC" id="2.3.1.4" evidence="6"/>
<dbReference type="InterPro" id="IPR000182">
    <property type="entry name" value="GNAT_dom"/>
</dbReference>
<dbReference type="Gene3D" id="3.40.630.30">
    <property type="match status" value="1"/>
</dbReference>
<evidence type="ECO:0000256" key="6">
    <source>
        <dbReference type="RuleBase" id="RU365086"/>
    </source>
</evidence>
<evidence type="ECO:0000256" key="1">
    <source>
        <dbReference type="ARBA" id="ARBA00004832"/>
    </source>
</evidence>
<evidence type="ECO:0000259" key="7">
    <source>
        <dbReference type="PROSITE" id="PS51186"/>
    </source>
</evidence>
<comment type="similarity">
    <text evidence="2 6">Belongs to the acetyltransferase family. GNA1 subfamily.</text>
</comment>
<dbReference type="FunFam" id="3.40.630.30:FF:000105">
    <property type="entry name" value="Glucosamine 6-phosphate N-acetyltransferase"/>
    <property type="match status" value="1"/>
</dbReference>
<dbReference type="AlphaFoldDB" id="A0AAX4P0X0"/>
<keyword evidence="9" id="KW-1185">Reference proteome</keyword>
<keyword evidence="3 6" id="KW-0808">Transferase</keyword>
<evidence type="ECO:0000256" key="5">
    <source>
        <dbReference type="ARBA" id="ARBA00048964"/>
    </source>
</evidence>
<evidence type="ECO:0000313" key="8">
    <source>
        <dbReference type="EMBL" id="WZN59748.1"/>
    </source>
</evidence>
<proteinExistence type="inferred from homology"/>
<dbReference type="Pfam" id="PF00583">
    <property type="entry name" value="Acetyltransf_1"/>
    <property type="match status" value="1"/>
</dbReference>
<feature type="domain" description="N-acetyltransferase" evidence="7">
    <location>
        <begin position="15"/>
        <end position="159"/>
    </location>
</feature>
<dbReference type="Proteomes" id="UP001472866">
    <property type="component" value="Chromosome 02"/>
</dbReference>
<evidence type="ECO:0000313" key="9">
    <source>
        <dbReference type="Proteomes" id="UP001472866"/>
    </source>
</evidence>
<dbReference type="EMBL" id="CP151502">
    <property type="protein sequence ID" value="WZN59748.1"/>
    <property type="molecule type" value="Genomic_DNA"/>
</dbReference>
<evidence type="ECO:0000256" key="2">
    <source>
        <dbReference type="ARBA" id="ARBA00006048"/>
    </source>
</evidence>
<gene>
    <name evidence="8" type="ORF">HKI87_02g12740</name>
</gene>
<keyword evidence="4 6" id="KW-0012">Acyltransferase</keyword>
<reference evidence="8 9" key="1">
    <citation type="submission" date="2024-03" db="EMBL/GenBank/DDBJ databases">
        <title>Complete genome sequence of the green alga Chloropicon roscoffensis RCC1871.</title>
        <authorList>
            <person name="Lemieux C."/>
            <person name="Pombert J.-F."/>
            <person name="Otis C."/>
            <person name="Turmel M."/>
        </authorList>
    </citation>
    <scope>NUCLEOTIDE SEQUENCE [LARGE SCALE GENOMIC DNA]</scope>
    <source>
        <strain evidence="8 9">RCC1871</strain>
    </source>
</reference>
<organism evidence="8 9">
    <name type="scientific">Chloropicon roscoffensis</name>
    <dbReference type="NCBI Taxonomy" id="1461544"/>
    <lineage>
        <taxon>Eukaryota</taxon>
        <taxon>Viridiplantae</taxon>
        <taxon>Chlorophyta</taxon>
        <taxon>Chloropicophyceae</taxon>
        <taxon>Chloropicales</taxon>
        <taxon>Chloropicaceae</taxon>
        <taxon>Chloropicon</taxon>
    </lineage>
</organism>
<accession>A0AAX4P0X0</accession>
<comment type="pathway">
    <text evidence="1 6">Nucleotide-sugar biosynthesis; UDP-N-acetyl-alpha-D-glucosamine biosynthesis; N-acetyl-alpha-D-glucosamine 1-phosphate from alpha-D-glucosamine 6-phosphate (route I): step 1/2.</text>
</comment>
<name>A0AAX4P0X0_9CHLO</name>
<protein>
    <recommendedName>
        <fullName evidence="6">Glucosamine 6-phosphate N-acetyltransferase</fullName>
        <ecNumber evidence="6">2.3.1.4</ecNumber>
    </recommendedName>
</protein>
<dbReference type="GO" id="GO:0006048">
    <property type="term" value="P:UDP-N-acetylglucosamine biosynthetic process"/>
    <property type="evidence" value="ECO:0007669"/>
    <property type="project" value="UniProtKB-UniRule"/>
</dbReference>
<dbReference type="CDD" id="cd04301">
    <property type="entry name" value="NAT_SF"/>
    <property type="match status" value="1"/>
</dbReference>
<evidence type="ECO:0000256" key="4">
    <source>
        <dbReference type="ARBA" id="ARBA00023315"/>
    </source>
</evidence>
<dbReference type="GO" id="GO:0004343">
    <property type="term" value="F:glucosamine 6-phosphate N-acetyltransferase activity"/>
    <property type="evidence" value="ECO:0007669"/>
    <property type="project" value="UniProtKB-UniRule"/>
</dbReference>
<dbReference type="SUPFAM" id="SSF55729">
    <property type="entry name" value="Acyl-CoA N-acyltransferases (Nat)"/>
    <property type="match status" value="1"/>
</dbReference>
<sequence length="159" mass="17287">MGGALEGSAVLVAKEGVRRLEADDYAKGYLDLLAKLTTVGEVTEPMFLDQVRFFGSEAGGDYAILVVPNRDESTILATGTLVVERKLIHGCGRVGHVEDVVVLPEARGQGLGHRVVSALVDEAKSRGCYKVILDCAEENKGFYEKAGMRQKEVQMVRYL</sequence>
<dbReference type="PANTHER" id="PTHR13355">
    <property type="entry name" value="GLUCOSAMINE 6-PHOSPHATE N-ACETYLTRANSFERASE"/>
    <property type="match status" value="1"/>
</dbReference>
<dbReference type="PANTHER" id="PTHR13355:SF11">
    <property type="entry name" value="GLUCOSAMINE 6-PHOSPHATE N-ACETYLTRANSFERASE"/>
    <property type="match status" value="1"/>
</dbReference>